<evidence type="ECO:0000256" key="5">
    <source>
        <dbReference type="ARBA" id="ARBA00023180"/>
    </source>
</evidence>
<feature type="non-terminal residue" evidence="9">
    <location>
        <position position="127"/>
    </location>
</feature>
<name>A0A7J8S1B7_GOSDV</name>
<evidence type="ECO:0000256" key="8">
    <source>
        <dbReference type="SAM" id="SignalP"/>
    </source>
</evidence>
<gene>
    <name evidence="9" type="ORF">Godav_028576</name>
</gene>
<dbReference type="PANTHER" id="PTHR33869">
    <property type="entry name" value="CLAVATA3/ESR (CLE)-RELATED PROTEIN 3"/>
    <property type="match status" value="1"/>
</dbReference>
<feature type="signal peptide" evidence="8">
    <location>
        <begin position="1"/>
        <end position="19"/>
    </location>
</feature>
<keyword evidence="5" id="KW-0325">Glycoprotein</keyword>
<organism evidence="9 10">
    <name type="scientific">Gossypium davidsonii</name>
    <name type="common">Davidson's cotton</name>
    <name type="synonym">Gossypium klotzschianum subsp. davidsonii</name>
    <dbReference type="NCBI Taxonomy" id="34287"/>
    <lineage>
        <taxon>Eukaryota</taxon>
        <taxon>Viridiplantae</taxon>
        <taxon>Streptophyta</taxon>
        <taxon>Embryophyta</taxon>
        <taxon>Tracheophyta</taxon>
        <taxon>Spermatophyta</taxon>
        <taxon>Magnoliopsida</taxon>
        <taxon>eudicotyledons</taxon>
        <taxon>Gunneridae</taxon>
        <taxon>Pentapetalae</taxon>
        <taxon>rosids</taxon>
        <taxon>malvids</taxon>
        <taxon>Malvales</taxon>
        <taxon>Malvaceae</taxon>
        <taxon>Malvoideae</taxon>
        <taxon>Gossypium</taxon>
    </lineage>
</organism>
<evidence type="ECO:0000256" key="6">
    <source>
        <dbReference type="ARBA" id="ARBA00023278"/>
    </source>
</evidence>
<evidence type="ECO:0000256" key="3">
    <source>
        <dbReference type="ARBA" id="ARBA00022525"/>
    </source>
</evidence>
<feature type="chain" id="PRO_5029598437" description="CLAVATA3/ESR-related protein" evidence="8">
    <location>
        <begin position="20"/>
        <end position="127"/>
    </location>
</feature>
<keyword evidence="6" id="KW-0379">Hydroxylation</keyword>
<evidence type="ECO:0000313" key="9">
    <source>
        <dbReference type="EMBL" id="MBA0619396.1"/>
    </source>
</evidence>
<sequence length="127" mass="13765">MESSLIFMILSMLLIISEARKVDNLNDRKILTLGSSNPLHDHSTIKNVIMKRETPGGSNYPLHNSNPPQAPSCFNVIVKRETPGGPNPLHDSNPLQAPSGFNVTRETLGGPNPLHHSNPPLAPSGFN</sequence>
<dbReference type="GO" id="GO:0033612">
    <property type="term" value="F:receptor serine/threonine kinase binding"/>
    <property type="evidence" value="ECO:0007669"/>
    <property type="project" value="TreeGrafter"/>
</dbReference>
<accession>A0A7J8S1B7</accession>
<protein>
    <recommendedName>
        <fullName evidence="11">CLAVATA3/ESR-related protein</fullName>
    </recommendedName>
</protein>
<keyword evidence="3" id="KW-0964">Secreted</keyword>
<evidence type="ECO:0000256" key="7">
    <source>
        <dbReference type="SAM" id="MobiDB-lite"/>
    </source>
</evidence>
<keyword evidence="10" id="KW-1185">Reference proteome</keyword>
<dbReference type="Proteomes" id="UP000593561">
    <property type="component" value="Unassembled WGS sequence"/>
</dbReference>
<dbReference type="AlphaFoldDB" id="A0A7J8S1B7"/>
<keyword evidence="4 8" id="KW-0732">Signal</keyword>
<reference evidence="9 10" key="1">
    <citation type="journal article" date="2019" name="Genome Biol. Evol.">
        <title>Insights into the evolution of the New World diploid cottons (Gossypium, subgenus Houzingenia) based on genome sequencing.</title>
        <authorList>
            <person name="Grover C.E."/>
            <person name="Arick M.A. 2nd"/>
            <person name="Thrash A."/>
            <person name="Conover J.L."/>
            <person name="Sanders W.S."/>
            <person name="Peterson D.G."/>
            <person name="Frelichowski J.E."/>
            <person name="Scheffler J.A."/>
            <person name="Scheffler B.E."/>
            <person name="Wendel J.F."/>
        </authorList>
    </citation>
    <scope>NUCLEOTIDE SEQUENCE [LARGE SCALE GENOMIC DNA]</scope>
    <source>
        <strain evidence="9">27</strain>
        <tissue evidence="9">Leaf</tissue>
    </source>
</reference>
<evidence type="ECO:0000313" key="10">
    <source>
        <dbReference type="Proteomes" id="UP000593561"/>
    </source>
</evidence>
<feature type="compositionally biased region" description="Polar residues" evidence="7">
    <location>
        <begin position="93"/>
        <end position="105"/>
    </location>
</feature>
<dbReference type="EMBL" id="JABFAC010000007">
    <property type="protein sequence ID" value="MBA0619396.1"/>
    <property type="molecule type" value="Genomic_DNA"/>
</dbReference>
<dbReference type="GO" id="GO:0005576">
    <property type="term" value="C:extracellular region"/>
    <property type="evidence" value="ECO:0007669"/>
    <property type="project" value="UniProtKB-SubCell"/>
</dbReference>
<comment type="subcellular location">
    <subcellularLocation>
        <location evidence="1">Secreted</location>
        <location evidence="1">Extracellular space</location>
    </subcellularLocation>
</comment>
<feature type="region of interest" description="Disordered" evidence="7">
    <location>
        <begin position="79"/>
        <end position="127"/>
    </location>
</feature>
<comment type="similarity">
    <text evidence="2">Belongs to the CLV3/ESR signal peptide family.</text>
</comment>
<dbReference type="InterPro" id="IPR039616">
    <property type="entry name" value="CLE1-4"/>
</dbReference>
<evidence type="ECO:0000256" key="2">
    <source>
        <dbReference type="ARBA" id="ARBA00005416"/>
    </source>
</evidence>
<evidence type="ECO:0008006" key="11">
    <source>
        <dbReference type="Google" id="ProtNLM"/>
    </source>
</evidence>
<evidence type="ECO:0000256" key="1">
    <source>
        <dbReference type="ARBA" id="ARBA00004239"/>
    </source>
</evidence>
<comment type="caution">
    <text evidence="9">The sequence shown here is derived from an EMBL/GenBank/DDBJ whole genome shotgun (WGS) entry which is preliminary data.</text>
</comment>
<proteinExistence type="inferred from homology"/>
<evidence type="ECO:0000256" key="4">
    <source>
        <dbReference type="ARBA" id="ARBA00022729"/>
    </source>
</evidence>
<dbReference type="PANTHER" id="PTHR33869:SF5">
    <property type="entry name" value="CLAVATA3_ESR (CLE)-RELATED PROTEIN 4"/>
    <property type="match status" value="1"/>
</dbReference>